<dbReference type="GO" id="GO:0022625">
    <property type="term" value="C:cytosolic large ribosomal subunit"/>
    <property type="evidence" value="ECO:0007669"/>
    <property type="project" value="UniProtKB-UniRule"/>
</dbReference>
<dbReference type="InterPro" id="IPR002358">
    <property type="entry name" value="Ribosomal_uL6_CS"/>
</dbReference>
<dbReference type="InterPro" id="IPR036789">
    <property type="entry name" value="Ribosomal_uL6-like_a/b-dom_sf"/>
</dbReference>
<dbReference type="InterPro" id="IPR000702">
    <property type="entry name" value="Ribosomal_uL6-like"/>
</dbReference>
<comment type="subunit">
    <text evidence="6">Part of the 50S ribosomal subunit.</text>
</comment>
<keyword evidence="3 6" id="KW-0694">RNA-binding</keyword>
<keyword evidence="11" id="KW-1185">Reference proteome</keyword>
<dbReference type="Proteomes" id="UP000054976">
    <property type="component" value="Unassembled WGS sequence"/>
</dbReference>
<dbReference type="PROSITE" id="PS00525">
    <property type="entry name" value="RIBOSOMAL_L6_1"/>
    <property type="match status" value="1"/>
</dbReference>
<comment type="function">
    <text evidence="6 8">This protein binds to the 23S rRNA, and is important in its secondary structure. It is located near the subunit interface in the base of the L7/L12 stalk, and near the tRNA binding site of the peptidyltransferase center.</text>
</comment>
<keyword evidence="2 6" id="KW-0699">rRNA-binding</keyword>
<evidence type="ECO:0000313" key="10">
    <source>
        <dbReference type="EMBL" id="GAQ95817.1"/>
    </source>
</evidence>
<comment type="similarity">
    <text evidence="1 6 7">Belongs to the universal ribosomal protein uL6 family.</text>
</comment>
<evidence type="ECO:0000313" key="11">
    <source>
        <dbReference type="Proteomes" id="UP000054976"/>
    </source>
</evidence>
<dbReference type="PRINTS" id="PR00059">
    <property type="entry name" value="RIBOSOMALL6"/>
</dbReference>
<organism evidence="10 11">
    <name type="scientific">Thermodesulfovibrio aggregans</name>
    <dbReference type="NCBI Taxonomy" id="86166"/>
    <lineage>
        <taxon>Bacteria</taxon>
        <taxon>Pseudomonadati</taxon>
        <taxon>Nitrospirota</taxon>
        <taxon>Thermodesulfovibrionia</taxon>
        <taxon>Thermodesulfovibrionales</taxon>
        <taxon>Thermodesulfovibrionaceae</taxon>
        <taxon>Thermodesulfovibrio</taxon>
    </lineage>
</organism>
<evidence type="ECO:0000256" key="8">
    <source>
        <dbReference type="RuleBase" id="RU003870"/>
    </source>
</evidence>
<feature type="domain" description="Large ribosomal subunit protein uL6 alpha-beta" evidence="9">
    <location>
        <begin position="20"/>
        <end position="91"/>
    </location>
</feature>
<dbReference type="FunFam" id="3.90.930.12:FF:000002">
    <property type="entry name" value="50S ribosomal protein L6"/>
    <property type="match status" value="1"/>
</dbReference>
<accession>A0A0U9HTP4</accession>
<protein>
    <recommendedName>
        <fullName evidence="6">Large ribosomal subunit protein uL6</fullName>
    </recommendedName>
</protein>
<dbReference type="PANTHER" id="PTHR11655:SF14">
    <property type="entry name" value="LARGE RIBOSOMAL SUBUNIT PROTEIN UL6M"/>
    <property type="match status" value="1"/>
</dbReference>
<gene>
    <name evidence="6" type="primary">rplF</name>
    <name evidence="10" type="ORF">TAGGR_3295</name>
</gene>
<dbReference type="PANTHER" id="PTHR11655">
    <property type="entry name" value="60S/50S RIBOSOMAL PROTEIN L6/L9"/>
    <property type="match status" value="1"/>
</dbReference>
<dbReference type="SUPFAM" id="SSF56053">
    <property type="entry name" value="Ribosomal protein L6"/>
    <property type="match status" value="2"/>
</dbReference>
<dbReference type="EMBL" id="BCNO01000003">
    <property type="protein sequence ID" value="GAQ95817.1"/>
    <property type="molecule type" value="Genomic_DNA"/>
</dbReference>
<evidence type="ECO:0000256" key="2">
    <source>
        <dbReference type="ARBA" id="ARBA00022730"/>
    </source>
</evidence>
<dbReference type="InterPro" id="IPR020040">
    <property type="entry name" value="Ribosomal_uL6_a/b-dom"/>
</dbReference>
<dbReference type="InterPro" id="IPR019906">
    <property type="entry name" value="Ribosomal_uL6_bac-type"/>
</dbReference>
<dbReference type="GO" id="GO:0019843">
    <property type="term" value="F:rRNA binding"/>
    <property type="evidence" value="ECO:0007669"/>
    <property type="project" value="UniProtKB-UniRule"/>
</dbReference>
<feature type="domain" description="Large ribosomal subunit protein uL6 alpha-beta" evidence="9">
    <location>
        <begin position="100"/>
        <end position="174"/>
    </location>
</feature>
<dbReference type="STRING" id="86166.TAGGR_3295"/>
<keyword evidence="5 6" id="KW-0687">Ribonucleoprotein</keyword>
<dbReference type="Pfam" id="PF00347">
    <property type="entry name" value="Ribosomal_L6"/>
    <property type="match status" value="2"/>
</dbReference>
<evidence type="ECO:0000256" key="3">
    <source>
        <dbReference type="ARBA" id="ARBA00022884"/>
    </source>
</evidence>
<keyword evidence="4 6" id="KW-0689">Ribosomal protein</keyword>
<dbReference type="PIRSF" id="PIRSF002162">
    <property type="entry name" value="Ribosomal_L6"/>
    <property type="match status" value="1"/>
</dbReference>
<evidence type="ECO:0000256" key="1">
    <source>
        <dbReference type="ARBA" id="ARBA00009356"/>
    </source>
</evidence>
<reference evidence="11" key="1">
    <citation type="submission" date="2016-01" db="EMBL/GenBank/DDBJ databases">
        <title>Draft genome sequence of Thermodesulfovibrio aggregans strain TGE-P1.</title>
        <authorList>
            <person name="Sekiguchi Y."/>
            <person name="Ohashi A."/>
            <person name="Matsuura N."/>
            <person name="Tourlousse M.D."/>
        </authorList>
    </citation>
    <scope>NUCLEOTIDE SEQUENCE [LARGE SCALE GENOMIC DNA]</scope>
    <source>
        <strain evidence="11">TGE-P1</strain>
    </source>
</reference>
<evidence type="ECO:0000259" key="9">
    <source>
        <dbReference type="Pfam" id="PF00347"/>
    </source>
</evidence>
<evidence type="ECO:0000256" key="6">
    <source>
        <dbReference type="HAMAP-Rule" id="MF_01365"/>
    </source>
</evidence>
<comment type="caution">
    <text evidence="10">The sequence shown here is derived from an EMBL/GenBank/DDBJ whole genome shotgun (WGS) entry which is preliminary data.</text>
</comment>
<evidence type="ECO:0000256" key="7">
    <source>
        <dbReference type="RuleBase" id="RU003869"/>
    </source>
</evidence>
<dbReference type="GO" id="GO:0002181">
    <property type="term" value="P:cytoplasmic translation"/>
    <property type="evidence" value="ECO:0007669"/>
    <property type="project" value="TreeGrafter"/>
</dbReference>
<dbReference type="HAMAP" id="MF_01365_B">
    <property type="entry name" value="Ribosomal_uL6_B"/>
    <property type="match status" value="1"/>
</dbReference>
<sequence length="189" mass="20530">MLCMVRGERMSRIGRKPITIPDGVNVTLENKKVIVKGPKGQLSYELPEGIGVTIDNKTVVVTRDSDISKQRALHGLARSLIANMVIGVSQGFTKTLQIHGVGYRAQISGNKLILNVGYSHPVEFALPEGIKATVDEKQTTITLYGIDKQLVGQVAANLRAVRPPDAYKGKGIRYADEVLKLKPGKTGKK</sequence>
<dbReference type="NCBIfam" id="TIGR03654">
    <property type="entry name" value="L6_bact"/>
    <property type="match status" value="1"/>
</dbReference>
<name>A0A0U9HTP4_9BACT</name>
<evidence type="ECO:0000256" key="4">
    <source>
        <dbReference type="ARBA" id="ARBA00022980"/>
    </source>
</evidence>
<dbReference type="FunFam" id="3.90.930.12:FF:000001">
    <property type="entry name" value="50S ribosomal protein L6"/>
    <property type="match status" value="1"/>
</dbReference>
<evidence type="ECO:0000256" key="5">
    <source>
        <dbReference type="ARBA" id="ARBA00023274"/>
    </source>
</evidence>
<dbReference type="Gene3D" id="3.90.930.12">
    <property type="entry name" value="Ribosomal protein L6, alpha-beta domain"/>
    <property type="match status" value="2"/>
</dbReference>
<dbReference type="AlphaFoldDB" id="A0A0U9HTP4"/>
<dbReference type="GO" id="GO:0003735">
    <property type="term" value="F:structural constituent of ribosome"/>
    <property type="evidence" value="ECO:0007669"/>
    <property type="project" value="UniProtKB-UniRule"/>
</dbReference>
<proteinExistence type="inferred from homology"/>